<dbReference type="Pfam" id="PF13577">
    <property type="entry name" value="SnoaL_4"/>
    <property type="match status" value="1"/>
</dbReference>
<dbReference type="Gene3D" id="3.10.450.50">
    <property type="match status" value="1"/>
</dbReference>
<evidence type="ECO:0000259" key="1">
    <source>
        <dbReference type="Pfam" id="PF13577"/>
    </source>
</evidence>
<feature type="domain" description="SnoaL-like" evidence="1">
    <location>
        <begin position="10"/>
        <end position="135"/>
    </location>
</feature>
<comment type="caution">
    <text evidence="2">The sequence shown here is derived from an EMBL/GenBank/DDBJ whole genome shotgun (WGS) entry which is preliminary data.</text>
</comment>
<dbReference type="InterPro" id="IPR037401">
    <property type="entry name" value="SnoaL-like"/>
</dbReference>
<dbReference type="EMBL" id="FXUI01000003">
    <property type="protein sequence ID" value="SMP60816.1"/>
    <property type="molecule type" value="Genomic_DNA"/>
</dbReference>
<gene>
    <name evidence="2" type="ORF">SAMN06296065_103146</name>
</gene>
<dbReference type="Proteomes" id="UP001157910">
    <property type="component" value="Unassembled WGS sequence"/>
</dbReference>
<evidence type="ECO:0000313" key="3">
    <source>
        <dbReference type="Proteomes" id="UP001157910"/>
    </source>
</evidence>
<proteinExistence type="predicted"/>
<dbReference type="InterPro" id="IPR032710">
    <property type="entry name" value="NTF2-like_dom_sf"/>
</dbReference>
<accession>A0ABY1Q707</accession>
<evidence type="ECO:0000313" key="2">
    <source>
        <dbReference type="EMBL" id="SMP60816.1"/>
    </source>
</evidence>
<dbReference type="SUPFAM" id="SSF54427">
    <property type="entry name" value="NTF2-like"/>
    <property type="match status" value="1"/>
</dbReference>
<name>A0ABY1Q707_9SPHN</name>
<keyword evidence="3" id="KW-1185">Reference proteome</keyword>
<organism evidence="2 3">
    <name type="scientific">Novosphingobium panipatense</name>
    <dbReference type="NCBI Taxonomy" id="428991"/>
    <lineage>
        <taxon>Bacteria</taxon>
        <taxon>Pseudomonadati</taxon>
        <taxon>Pseudomonadota</taxon>
        <taxon>Alphaproteobacteria</taxon>
        <taxon>Sphingomonadales</taxon>
        <taxon>Sphingomonadaceae</taxon>
        <taxon>Novosphingobium</taxon>
    </lineage>
</organism>
<protein>
    <recommendedName>
        <fullName evidence="1">SnoaL-like domain-containing protein</fullName>
    </recommendedName>
</protein>
<reference evidence="2 3" key="1">
    <citation type="submission" date="2017-05" db="EMBL/GenBank/DDBJ databases">
        <authorList>
            <person name="Varghese N."/>
            <person name="Submissions S."/>
        </authorList>
    </citation>
    <scope>NUCLEOTIDE SEQUENCE [LARGE SCALE GENOMIC DNA]</scope>
    <source>
        <strain evidence="2 3">SM16</strain>
    </source>
</reference>
<sequence length="158" mass="17093">MRDDLASRLQALEDREAIRDLIARYGPLADSGEAGDLAQLWTSDGIYAVGGMGEAQGHTAIAGLIEGVVHQKLMQDGCAHVLSPIAIELDGDDAVAVGYSVVFRHDAGEFVVERVSANRWSLQRGPRGWQVHRRDNALLDGTAAARALLSLPVARRRR</sequence>
<dbReference type="RefSeq" id="WP_283405596.1">
    <property type="nucleotide sequence ID" value="NZ_FXUI01000003.1"/>
</dbReference>